<keyword evidence="11 17" id="KW-1133">Transmembrane helix</keyword>
<dbReference type="InterPro" id="IPR001750">
    <property type="entry name" value="ND/Mrp_TM"/>
</dbReference>
<keyword evidence="8 17" id="KW-0812">Transmembrane</keyword>
<dbReference type="InterPro" id="IPR003918">
    <property type="entry name" value="NADH_UbQ_OxRdtase"/>
</dbReference>
<dbReference type="GO" id="GO:0003954">
    <property type="term" value="F:NADH dehydrogenase activity"/>
    <property type="evidence" value="ECO:0007669"/>
    <property type="project" value="TreeGrafter"/>
</dbReference>
<feature type="transmembrane region" description="Helical" evidence="17">
    <location>
        <begin position="251"/>
        <end position="274"/>
    </location>
</feature>
<feature type="transmembrane region" description="Helical" evidence="17">
    <location>
        <begin position="57"/>
        <end position="79"/>
    </location>
</feature>
<dbReference type="GO" id="GO:0042773">
    <property type="term" value="P:ATP synthesis coupled electron transport"/>
    <property type="evidence" value="ECO:0007669"/>
    <property type="project" value="InterPro"/>
</dbReference>
<evidence type="ECO:0000256" key="2">
    <source>
        <dbReference type="ARBA" id="ARBA00004225"/>
    </source>
</evidence>
<proteinExistence type="inferred from homology"/>
<feature type="domain" description="NADH:quinone oxidoreductase/Mrp antiporter transmembrane" evidence="18">
    <location>
        <begin position="81"/>
        <end position="335"/>
    </location>
</feature>
<name>E0AE51_TETCI</name>
<keyword evidence="7 17" id="KW-0679">Respiratory chain</keyword>
<dbReference type="EMBL" id="HM753535">
    <property type="protein sequence ID" value="ADK89670.1"/>
    <property type="molecule type" value="Genomic_DNA"/>
</dbReference>
<evidence type="ECO:0000256" key="10">
    <source>
        <dbReference type="ARBA" id="ARBA00022982"/>
    </source>
</evidence>
<reference evidence="19" key="1">
    <citation type="submission" date="2010-07" db="EMBL/GenBank/DDBJ databases">
        <title>The complete mitochondrial genome of the carmine spider mite, Tetranychus cinnabarinus.</title>
        <authorList>
            <person name="Yuan M.L."/>
            <person name="Wang J.J."/>
        </authorList>
    </citation>
    <scope>NUCLEOTIDE SEQUENCE</scope>
</reference>
<dbReference type="GO" id="GO:0031966">
    <property type="term" value="C:mitochondrial membrane"/>
    <property type="evidence" value="ECO:0007669"/>
    <property type="project" value="UniProtKB-SubCell"/>
</dbReference>
<comment type="subcellular location">
    <subcellularLocation>
        <location evidence="2 17">Mitochondrion membrane</location>
        <topology evidence="2 17">Multi-pass membrane protein</topology>
    </subcellularLocation>
</comment>
<evidence type="ECO:0000256" key="6">
    <source>
        <dbReference type="ARBA" id="ARBA00022448"/>
    </source>
</evidence>
<dbReference type="RefSeq" id="YP_003848731.1">
    <property type="nucleotide sequence ID" value="NC_014399.1"/>
</dbReference>
<comment type="function">
    <text evidence="1">Core subunit of the mitochondrial membrane respiratory chain NADH dehydrogenase (Complex I) that is believed to belong to the minimal assembly required for catalysis. Complex I functions in the transfer of electrons from NADH to the respiratory chain. The immediate electron acceptor for the enzyme is believed to be ubiquinone.</text>
</comment>
<feature type="transmembrane region" description="Helical" evidence="17">
    <location>
        <begin position="140"/>
        <end position="160"/>
    </location>
</feature>
<evidence type="ECO:0000256" key="16">
    <source>
        <dbReference type="ARBA" id="ARBA00049551"/>
    </source>
</evidence>
<evidence type="ECO:0000256" key="1">
    <source>
        <dbReference type="ARBA" id="ARBA00003257"/>
    </source>
</evidence>
<evidence type="ECO:0000256" key="15">
    <source>
        <dbReference type="ARBA" id="ARBA00023136"/>
    </source>
</evidence>
<dbReference type="EC" id="7.1.1.2" evidence="4 17"/>
<evidence type="ECO:0000256" key="3">
    <source>
        <dbReference type="ARBA" id="ARBA00009025"/>
    </source>
</evidence>
<evidence type="ECO:0000256" key="9">
    <source>
        <dbReference type="ARBA" id="ARBA00022967"/>
    </source>
</evidence>
<evidence type="ECO:0000256" key="5">
    <source>
        <dbReference type="ARBA" id="ARBA00021006"/>
    </source>
</evidence>
<accession>E0AE51</accession>
<dbReference type="AlphaFoldDB" id="E0AE51"/>
<evidence type="ECO:0000256" key="17">
    <source>
        <dbReference type="RuleBase" id="RU003297"/>
    </source>
</evidence>
<evidence type="ECO:0000256" key="12">
    <source>
        <dbReference type="ARBA" id="ARBA00023027"/>
    </source>
</evidence>
<feature type="transmembrane region" description="Helical" evidence="17">
    <location>
        <begin position="224"/>
        <end position="245"/>
    </location>
</feature>
<geneLocation type="mitochondrion" evidence="19"/>
<evidence type="ECO:0000256" key="7">
    <source>
        <dbReference type="ARBA" id="ARBA00022660"/>
    </source>
</evidence>
<protein>
    <recommendedName>
        <fullName evidence="5 17">NADH-ubiquinone oxidoreductase chain 4</fullName>
        <ecNumber evidence="4 17">7.1.1.2</ecNumber>
    </recommendedName>
</protein>
<comment type="similarity">
    <text evidence="3 17">Belongs to the complex I subunit 4 family.</text>
</comment>
<feature type="transmembrane region" description="Helical" evidence="17">
    <location>
        <begin position="114"/>
        <end position="134"/>
    </location>
</feature>
<feature type="transmembrane region" description="Helical" evidence="17">
    <location>
        <begin position="330"/>
        <end position="349"/>
    </location>
</feature>
<evidence type="ECO:0000256" key="13">
    <source>
        <dbReference type="ARBA" id="ARBA00023075"/>
    </source>
</evidence>
<keyword evidence="14 17" id="KW-0496">Mitochondrion</keyword>
<evidence type="ECO:0000256" key="11">
    <source>
        <dbReference type="ARBA" id="ARBA00022989"/>
    </source>
</evidence>
<evidence type="ECO:0000256" key="4">
    <source>
        <dbReference type="ARBA" id="ARBA00012944"/>
    </source>
</evidence>
<organism evidence="19">
    <name type="scientific">Tetranychus cinnabarinus</name>
    <name type="common">Carmine spider mite</name>
    <name type="synonym">Acarus cinnabarinus</name>
    <dbReference type="NCBI Taxonomy" id="93129"/>
    <lineage>
        <taxon>Eukaryota</taxon>
        <taxon>Metazoa</taxon>
        <taxon>Ecdysozoa</taxon>
        <taxon>Arthropoda</taxon>
        <taxon>Chelicerata</taxon>
        <taxon>Arachnida</taxon>
        <taxon>Acari</taxon>
        <taxon>Acariformes</taxon>
        <taxon>Trombidiformes</taxon>
        <taxon>Prostigmata</taxon>
        <taxon>Eleutherengona</taxon>
        <taxon>Raphignathae</taxon>
        <taxon>Tetranychoidea</taxon>
        <taxon>Tetranychidae</taxon>
        <taxon>Tetranychus</taxon>
    </lineage>
</organism>
<keyword evidence="12 17" id="KW-0520">NAD</keyword>
<keyword evidence="10 17" id="KW-0249">Electron transport</keyword>
<evidence type="ECO:0000256" key="8">
    <source>
        <dbReference type="ARBA" id="ARBA00022692"/>
    </source>
</evidence>
<evidence type="ECO:0000256" key="14">
    <source>
        <dbReference type="ARBA" id="ARBA00023128"/>
    </source>
</evidence>
<dbReference type="PANTHER" id="PTHR43507:SF20">
    <property type="entry name" value="NADH-UBIQUINONE OXIDOREDUCTASE CHAIN 4"/>
    <property type="match status" value="1"/>
</dbReference>
<evidence type="ECO:0000313" key="19">
    <source>
        <dbReference type="EMBL" id="ADK89670.1"/>
    </source>
</evidence>
<dbReference type="GO" id="GO:0008137">
    <property type="term" value="F:NADH dehydrogenase (ubiquinone) activity"/>
    <property type="evidence" value="ECO:0007669"/>
    <property type="project" value="UniProtKB-UniRule"/>
</dbReference>
<dbReference type="CTD" id="4538"/>
<feature type="transmembrane region" description="Helical" evidence="17">
    <location>
        <begin position="172"/>
        <end position="192"/>
    </location>
</feature>
<feature type="transmembrane region" description="Helical" evidence="17">
    <location>
        <begin position="286"/>
        <end position="310"/>
    </location>
</feature>
<keyword evidence="13 17" id="KW-0830">Ubiquinone</keyword>
<keyword evidence="6 17" id="KW-0813">Transport</keyword>
<dbReference type="PANTHER" id="PTHR43507">
    <property type="entry name" value="NADH-UBIQUINONE OXIDOREDUCTASE CHAIN 4"/>
    <property type="match status" value="1"/>
</dbReference>
<dbReference type="GO" id="GO:0015990">
    <property type="term" value="P:electron transport coupled proton transport"/>
    <property type="evidence" value="ECO:0007669"/>
    <property type="project" value="TreeGrafter"/>
</dbReference>
<sequence length="384" mass="46651">MSFMYLFFFTNNVILTFMIMFLYLIFFENFINCMMMFMTMIMMKMTLFSMKEKMNNYFFFMKKKMIMMLMIMLLMFFYTKKMINFYIYFELISLMIFSLIFFSSFSNQRLKASIYIFMFMGMSTFPMLTMFFFLNENTMLLIFFLGFLIKIPMVFFHLWLPKAHVEANFYDSMILASLLLKLGGYGVMLLNLNKKMNFFFMWTLMSIFFLSISMIFLMDLKMIFAYSSIIHMNSMVMMLLSNNFFTEKMFVQMMISHAISSSMMFYIIGMIYEYTFSRMMMINKSFLINNLILFMIIFFILFINMSMPPFMTFFSEMYMYLSLINYSSKMMIILIYILLVSIMFNLVVMKNMGMSNMNKFFKINQMKTKNLFLVNEHFTFILFM</sequence>
<comment type="function">
    <text evidence="17">Core subunit of the mitochondrial membrane respiratory chain NADH dehydrogenase (Complex I) which catalyzes electron transfer from NADH through the respiratory chain, using ubiquinone as an electron acceptor. Essential for the catalytic activity and assembly of complex I.</text>
</comment>
<dbReference type="GO" id="GO:0048039">
    <property type="term" value="F:ubiquinone binding"/>
    <property type="evidence" value="ECO:0007669"/>
    <property type="project" value="TreeGrafter"/>
</dbReference>
<feature type="transmembrane region" description="Helical" evidence="17">
    <location>
        <begin position="198"/>
        <end position="217"/>
    </location>
</feature>
<feature type="transmembrane region" description="Helical" evidence="17">
    <location>
        <begin position="85"/>
        <end position="102"/>
    </location>
</feature>
<feature type="transmembrane region" description="Helical" evidence="17">
    <location>
        <begin position="12"/>
        <end position="37"/>
    </location>
</feature>
<gene>
    <name evidence="19" type="primary">ND4</name>
</gene>
<dbReference type="PRINTS" id="PR01437">
    <property type="entry name" value="NUOXDRDTASE4"/>
</dbReference>
<keyword evidence="9" id="KW-1278">Translocase</keyword>
<keyword evidence="15 17" id="KW-0472">Membrane</keyword>
<dbReference type="Pfam" id="PF00361">
    <property type="entry name" value="Proton_antipo_M"/>
    <property type="match status" value="1"/>
</dbReference>
<evidence type="ECO:0000259" key="18">
    <source>
        <dbReference type="Pfam" id="PF00361"/>
    </source>
</evidence>
<comment type="catalytic activity">
    <reaction evidence="16 17">
        <text>a ubiquinone + NADH + 5 H(+)(in) = a ubiquinol + NAD(+) + 4 H(+)(out)</text>
        <dbReference type="Rhea" id="RHEA:29091"/>
        <dbReference type="Rhea" id="RHEA-COMP:9565"/>
        <dbReference type="Rhea" id="RHEA-COMP:9566"/>
        <dbReference type="ChEBI" id="CHEBI:15378"/>
        <dbReference type="ChEBI" id="CHEBI:16389"/>
        <dbReference type="ChEBI" id="CHEBI:17976"/>
        <dbReference type="ChEBI" id="CHEBI:57540"/>
        <dbReference type="ChEBI" id="CHEBI:57945"/>
        <dbReference type="EC" id="7.1.1.2"/>
    </reaction>
</comment>
<dbReference type="GeneID" id="9538352"/>